<name>A0ABQ9W3E5_SAGOE</name>
<organism evidence="2 3">
    <name type="scientific">Saguinus oedipus</name>
    <name type="common">Cotton-top tamarin</name>
    <name type="synonym">Oedipomidas oedipus</name>
    <dbReference type="NCBI Taxonomy" id="9490"/>
    <lineage>
        <taxon>Eukaryota</taxon>
        <taxon>Metazoa</taxon>
        <taxon>Chordata</taxon>
        <taxon>Craniata</taxon>
        <taxon>Vertebrata</taxon>
        <taxon>Euteleostomi</taxon>
        <taxon>Mammalia</taxon>
        <taxon>Eutheria</taxon>
        <taxon>Euarchontoglires</taxon>
        <taxon>Primates</taxon>
        <taxon>Haplorrhini</taxon>
        <taxon>Platyrrhini</taxon>
        <taxon>Cebidae</taxon>
        <taxon>Callitrichinae</taxon>
        <taxon>Saguinus</taxon>
    </lineage>
</organism>
<protein>
    <submittedName>
        <fullName evidence="2">Uncharacterized protein</fullName>
    </submittedName>
</protein>
<reference evidence="2 3" key="1">
    <citation type="submission" date="2023-05" db="EMBL/GenBank/DDBJ databases">
        <title>B98-5 Cell Line De Novo Hybrid Assembly: An Optical Mapping Approach.</title>
        <authorList>
            <person name="Kananen K."/>
            <person name="Auerbach J.A."/>
            <person name="Kautto E."/>
            <person name="Blachly J.S."/>
        </authorList>
    </citation>
    <scope>NUCLEOTIDE SEQUENCE [LARGE SCALE GENOMIC DNA]</scope>
    <source>
        <strain evidence="2">B95-8</strain>
        <tissue evidence="2">Cell line</tissue>
    </source>
</reference>
<feature type="region of interest" description="Disordered" evidence="1">
    <location>
        <begin position="77"/>
        <end position="104"/>
    </location>
</feature>
<evidence type="ECO:0000256" key="1">
    <source>
        <dbReference type="SAM" id="MobiDB-lite"/>
    </source>
</evidence>
<evidence type="ECO:0000313" key="2">
    <source>
        <dbReference type="EMBL" id="KAK2114892.1"/>
    </source>
</evidence>
<gene>
    <name evidence="2" type="ORF">P7K49_005517</name>
</gene>
<comment type="caution">
    <text evidence="2">The sequence shown here is derived from an EMBL/GenBank/DDBJ whole genome shotgun (WGS) entry which is preliminary data.</text>
</comment>
<keyword evidence="3" id="KW-1185">Reference proteome</keyword>
<dbReference type="Proteomes" id="UP001266305">
    <property type="component" value="Unassembled WGS sequence"/>
</dbReference>
<feature type="non-terminal residue" evidence="2">
    <location>
        <position position="1"/>
    </location>
</feature>
<sequence>GSGNSALISVAKQSHAHPCPRHDTFKPQLPHLRFLQLPGLLAHVSGQKPPCPSLAGAFLVRCLLLMKLLNRHMLNDVSARNGPGEKASVSAQEASPCAYDTAPP</sequence>
<dbReference type="EMBL" id="JASSZA010000003">
    <property type="protein sequence ID" value="KAK2114892.1"/>
    <property type="molecule type" value="Genomic_DNA"/>
</dbReference>
<accession>A0ABQ9W3E5</accession>
<proteinExistence type="predicted"/>
<evidence type="ECO:0000313" key="3">
    <source>
        <dbReference type="Proteomes" id="UP001266305"/>
    </source>
</evidence>